<organism evidence="7 8">
    <name type="scientific">Nocardioides marmotae</name>
    <dbReference type="NCBI Taxonomy" id="2663857"/>
    <lineage>
        <taxon>Bacteria</taxon>
        <taxon>Bacillati</taxon>
        <taxon>Actinomycetota</taxon>
        <taxon>Actinomycetes</taxon>
        <taxon>Propionibacteriales</taxon>
        <taxon>Nocardioidaceae</taxon>
        <taxon>Nocardioides</taxon>
    </lineage>
</organism>
<reference evidence="7 8" key="1">
    <citation type="submission" date="2019-10" db="EMBL/GenBank/DDBJ databases">
        <title>Nocardioides novel species isolated from the excrement of Marmot.</title>
        <authorList>
            <person name="Zhang G."/>
        </authorList>
    </citation>
    <scope>NUCLEOTIDE SEQUENCE [LARGE SCALE GENOMIC DNA]</scope>
    <source>
        <strain evidence="8">zg-579</strain>
    </source>
</reference>
<dbReference type="Pfam" id="PF13462">
    <property type="entry name" value="Thioredoxin_4"/>
    <property type="match status" value="1"/>
</dbReference>
<dbReference type="SUPFAM" id="SSF52833">
    <property type="entry name" value="Thioredoxin-like"/>
    <property type="match status" value="1"/>
</dbReference>
<proteinExistence type="inferred from homology"/>
<evidence type="ECO:0000313" key="8">
    <source>
        <dbReference type="Proteomes" id="UP000433406"/>
    </source>
</evidence>
<gene>
    <name evidence="7" type="ORF">GGQ22_18405</name>
</gene>
<keyword evidence="3" id="KW-0560">Oxidoreductase</keyword>
<keyword evidence="8" id="KW-1185">Reference proteome</keyword>
<feature type="domain" description="Thioredoxin-like fold" evidence="6">
    <location>
        <begin position="71"/>
        <end position="237"/>
    </location>
</feature>
<sequence length="245" mass="26439">MSTKSRQQSRSERAAAALREQKVRERRRKVLISAAVAAVLALVVVVGVLVQGDRDTTGTAATKPAGATDNYSLAFGPPDAPHSVVIYEDFLCPYCGDLEAETRTDLEKLSENGQVRVEYRPFDLLSRYGDYSARATNAFAVVLDTAGPEVAKDFHDLLFERQPKEGASYPSNDDLVDLAVEAGADEAEVREPIEEGAFDQWVENATDAASREGITGTPTVLVDGEVFTDGDTVEELADNLVAAVK</sequence>
<dbReference type="Proteomes" id="UP000433406">
    <property type="component" value="Unassembled WGS sequence"/>
</dbReference>
<keyword evidence="2" id="KW-0732">Signal</keyword>
<protein>
    <submittedName>
        <fullName evidence="7">Thioredoxin domain-containing protein</fullName>
    </submittedName>
</protein>
<evidence type="ECO:0000256" key="5">
    <source>
        <dbReference type="ARBA" id="ARBA00023284"/>
    </source>
</evidence>
<evidence type="ECO:0000256" key="3">
    <source>
        <dbReference type="ARBA" id="ARBA00023002"/>
    </source>
</evidence>
<dbReference type="PANTHER" id="PTHR13887:SF14">
    <property type="entry name" value="DISULFIDE BOND FORMATION PROTEIN D"/>
    <property type="match status" value="1"/>
</dbReference>
<dbReference type="GO" id="GO:0016491">
    <property type="term" value="F:oxidoreductase activity"/>
    <property type="evidence" value="ECO:0007669"/>
    <property type="project" value="UniProtKB-KW"/>
</dbReference>
<evidence type="ECO:0000313" key="7">
    <source>
        <dbReference type="EMBL" id="MTB97047.1"/>
    </source>
</evidence>
<dbReference type="PANTHER" id="PTHR13887">
    <property type="entry name" value="GLUTATHIONE S-TRANSFERASE KAPPA"/>
    <property type="match status" value="1"/>
</dbReference>
<comment type="similarity">
    <text evidence="1">Belongs to the thioredoxin family. DsbA subfamily.</text>
</comment>
<dbReference type="Gene3D" id="3.40.30.10">
    <property type="entry name" value="Glutaredoxin"/>
    <property type="match status" value="1"/>
</dbReference>
<evidence type="ECO:0000256" key="4">
    <source>
        <dbReference type="ARBA" id="ARBA00023157"/>
    </source>
</evidence>
<keyword evidence="5" id="KW-0676">Redox-active center</keyword>
<accession>A0A6I3JFW9</accession>
<comment type="caution">
    <text evidence="7">The sequence shown here is derived from an EMBL/GenBank/DDBJ whole genome shotgun (WGS) entry which is preliminary data.</text>
</comment>
<dbReference type="InterPro" id="IPR036249">
    <property type="entry name" value="Thioredoxin-like_sf"/>
</dbReference>
<evidence type="ECO:0000256" key="2">
    <source>
        <dbReference type="ARBA" id="ARBA00022729"/>
    </source>
</evidence>
<keyword evidence="4" id="KW-1015">Disulfide bond</keyword>
<name>A0A6I3JFW9_9ACTN</name>
<dbReference type="InterPro" id="IPR012336">
    <property type="entry name" value="Thioredoxin-like_fold"/>
</dbReference>
<evidence type="ECO:0000256" key="1">
    <source>
        <dbReference type="ARBA" id="ARBA00005791"/>
    </source>
</evidence>
<dbReference type="AlphaFoldDB" id="A0A6I3JFW9"/>
<evidence type="ECO:0000259" key="6">
    <source>
        <dbReference type="Pfam" id="PF13462"/>
    </source>
</evidence>
<dbReference type="EMBL" id="WLCI01000019">
    <property type="protein sequence ID" value="MTB97047.1"/>
    <property type="molecule type" value="Genomic_DNA"/>
</dbReference>